<protein>
    <submittedName>
        <fullName evidence="2">Uncharacterized protein</fullName>
    </submittedName>
</protein>
<proteinExistence type="predicted"/>
<evidence type="ECO:0000256" key="1">
    <source>
        <dbReference type="SAM" id="MobiDB-lite"/>
    </source>
</evidence>
<reference evidence="2" key="1">
    <citation type="submission" date="2014-09" db="EMBL/GenBank/DDBJ databases">
        <authorList>
            <person name="Magalhaes I.L.F."/>
            <person name="Oliveira U."/>
            <person name="Santos F.R."/>
            <person name="Vidigal T.H.D.A."/>
            <person name="Brescovit A.D."/>
            <person name="Santos A.J."/>
        </authorList>
    </citation>
    <scope>NUCLEOTIDE SEQUENCE</scope>
    <source>
        <tissue evidence="2">Shoot tissue taken approximately 20 cm above the soil surface</tissue>
    </source>
</reference>
<accession>A0A0A9HCG3</accession>
<name>A0A0A9HCG3_ARUDO</name>
<feature type="region of interest" description="Disordered" evidence="1">
    <location>
        <begin position="1"/>
        <end position="38"/>
    </location>
</feature>
<evidence type="ECO:0000313" key="2">
    <source>
        <dbReference type="EMBL" id="JAE34875.1"/>
    </source>
</evidence>
<organism evidence="2">
    <name type="scientific">Arundo donax</name>
    <name type="common">Giant reed</name>
    <name type="synonym">Donax arundinaceus</name>
    <dbReference type="NCBI Taxonomy" id="35708"/>
    <lineage>
        <taxon>Eukaryota</taxon>
        <taxon>Viridiplantae</taxon>
        <taxon>Streptophyta</taxon>
        <taxon>Embryophyta</taxon>
        <taxon>Tracheophyta</taxon>
        <taxon>Spermatophyta</taxon>
        <taxon>Magnoliopsida</taxon>
        <taxon>Liliopsida</taxon>
        <taxon>Poales</taxon>
        <taxon>Poaceae</taxon>
        <taxon>PACMAD clade</taxon>
        <taxon>Arundinoideae</taxon>
        <taxon>Arundineae</taxon>
        <taxon>Arundo</taxon>
    </lineage>
</organism>
<dbReference type="AlphaFoldDB" id="A0A0A9HCG3"/>
<dbReference type="EMBL" id="GBRH01163021">
    <property type="protein sequence ID" value="JAE34875.1"/>
    <property type="molecule type" value="Transcribed_RNA"/>
</dbReference>
<sequence>MPRGHGCSVGQPAPTFGNSQGISPGRGAPPRLAWRTVT</sequence>
<reference evidence="2" key="2">
    <citation type="journal article" date="2015" name="Data Brief">
        <title>Shoot transcriptome of the giant reed, Arundo donax.</title>
        <authorList>
            <person name="Barrero R.A."/>
            <person name="Guerrero F.D."/>
            <person name="Moolhuijzen P."/>
            <person name="Goolsby J.A."/>
            <person name="Tidwell J."/>
            <person name="Bellgard S.E."/>
            <person name="Bellgard M.I."/>
        </authorList>
    </citation>
    <scope>NUCLEOTIDE SEQUENCE</scope>
    <source>
        <tissue evidence="2">Shoot tissue taken approximately 20 cm above the soil surface</tissue>
    </source>
</reference>